<dbReference type="InterPro" id="IPR049278">
    <property type="entry name" value="MS_channel_C"/>
</dbReference>
<dbReference type="AlphaFoldDB" id="A0AAU7DYN9"/>
<reference evidence="11" key="1">
    <citation type="submission" date="2024-02" db="EMBL/GenBank/DDBJ databases">
        <title>Tomenella chthoni gen. nov. sp. nov., a member of the family Jonesiaceae isolated from bat guano.</title>
        <authorList>
            <person name="Miller S.L."/>
            <person name="King J."/>
            <person name="Sankaranarayanan K."/>
            <person name="Lawson P.A."/>
        </authorList>
    </citation>
    <scope>NUCLEOTIDE SEQUENCE</scope>
    <source>
        <strain evidence="11">BS-20</strain>
    </source>
</reference>
<dbReference type="Gene3D" id="1.10.287.1260">
    <property type="match status" value="1"/>
</dbReference>
<dbReference type="Pfam" id="PF21088">
    <property type="entry name" value="MS_channel_1st"/>
    <property type="match status" value="1"/>
</dbReference>
<dbReference type="GO" id="GO:0008381">
    <property type="term" value="F:mechanosensitive monoatomic ion channel activity"/>
    <property type="evidence" value="ECO:0007669"/>
    <property type="project" value="InterPro"/>
</dbReference>
<feature type="transmembrane region" description="Helical" evidence="7">
    <location>
        <begin position="106"/>
        <end position="125"/>
    </location>
</feature>
<dbReference type="Gene3D" id="3.30.70.100">
    <property type="match status" value="1"/>
</dbReference>
<dbReference type="InterPro" id="IPR010920">
    <property type="entry name" value="LSM_dom_sf"/>
</dbReference>
<dbReference type="InterPro" id="IPR006685">
    <property type="entry name" value="MscS_channel_2nd"/>
</dbReference>
<evidence type="ECO:0000256" key="5">
    <source>
        <dbReference type="ARBA" id="ARBA00022989"/>
    </source>
</evidence>
<evidence type="ECO:0000256" key="4">
    <source>
        <dbReference type="ARBA" id="ARBA00022692"/>
    </source>
</evidence>
<evidence type="ECO:0000256" key="6">
    <source>
        <dbReference type="ARBA" id="ARBA00023136"/>
    </source>
</evidence>
<protein>
    <submittedName>
        <fullName evidence="11">Mechanosensitive ion channel family protein</fullName>
    </submittedName>
</protein>
<dbReference type="SUPFAM" id="SSF82689">
    <property type="entry name" value="Mechanosensitive channel protein MscS (YggB), C-terminal domain"/>
    <property type="match status" value="1"/>
</dbReference>
<name>A0AAU7DYN9_9MICO</name>
<dbReference type="SUPFAM" id="SSF50182">
    <property type="entry name" value="Sm-like ribonucleoproteins"/>
    <property type="match status" value="1"/>
</dbReference>
<dbReference type="InterPro" id="IPR045276">
    <property type="entry name" value="YbiO_bact"/>
</dbReference>
<keyword evidence="5 7" id="KW-1133">Transmembrane helix</keyword>
<dbReference type="Gene3D" id="2.30.30.60">
    <property type="match status" value="1"/>
</dbReference>
<keyword evidence="6 7" id="KW-0472">Membrane</keyword>
<dbReference type="Pfam" id="PF00924">
    <property type="entry name" value="MS_channel_2nd"/>
    <property type="match status" value="1"/>
</dbReference>
<feature type="domain" description="Mechanosensitive ion channel MscS C-terminal" evidence="9">
    <location>
        <begin position="223"/>
        <end position="308"/>
    </location>
</feature>
<organism evidence="11">
    <name type="scientific">Jonesiaceae bacterium BS-20</name>
    <dbReference type="NCBI Taxonomy" id="3120821"/>
    <lineage>
        <taxon>Bacteria</taxon>
        <taxon>Bacillati</taxon>
        <taxon>Actinomycetota</taxon>
        <taxon>Actinomycetes</taxon>
        <taxon>Micrococcales</taxon>
        <taxon>Jonesiaceae</taxon>
    </lineage>
</organism>
<comment type="subcellular location">
    <subcellularLocation>
        <location evidence="1">Cell membrane</location>
        <topology evidence="1">Multi-pass membrane protein</topology>
    </subcellularLocation>
</comment>
<dbReference type="GO" id="GO:0005886">
    <property type="term" value="C:plasma membrane"/>
    <property type="evidence" value="ECO:0007669"/>
    <property type="project" value="UniProtKB-SubCell"/>
</dbReference>
<dbReference type="InterPro" id="IPR023408">
    <property type="entry name" value="MscS_beta-dom_sf"/>
</dbReference>
<evidence type="ECO:0000313" key="11">
    <source>
        <dbReference type="EMBL" id="XBH22395.1"/>
    </source>
</evidence>
<evidence type="ECO:0000256" key="1">
    <source>
        <dbReference type="ARBA" id="ARBA00004651"/>
    </source>
</evidence>
<dbReference type="InterPro" id="IPR011066">
    <property type="entry name" value="MscS_channel_C_sf"/>
</dbReference>
<keyword evidence="3" id="KW-1003">Cell membrane</keyword>
<sequence>MYFTVITEAAVTRDEDKTWVDALMGIPLRIFLIVLFATILLVILRRLINKLTERIATGENLNSKLGSAKLGTKKLGQTEVGLALGLGPVSPLATARKAQRARTIGSVLRSAVTLVVGLIATLMVLEQLGINTVPLLTSAGVAGVALGFGAQSLVKDFLSGTFMILEDQFGVGDQVIVGDVHGTVEAVALRITKVRDQDGTLWFLRNGEMLRVGNSTQGWAIASIDVSVPYDSDLAKVRASLQTAIDEVRNAPRYKTAILGQPKVSGIETMSATAISLRVTARTEPARQWDVARALREQIRTQFTQDGLTLAG</sequence>
<comment type="similarity">
    <text evidence="2">Belongs to the MscS (TC 1.A.23) family.</text>
</comment>
<feature type="transmembrane region" description="Helical" evidence="7">
    <location>
        <begin position="131"/>
        <end position="154"/>
    </location>
</feature>
<feature type="domain" description="Mechanosensitive ion channel MscS" evidence="8">
    <location>
        <begin position="153"/>
        <end position="211"/>
    </location>
</feature>
<evidence type="ECO:0000259" key="9">
    <source>
        <dbReference type="Pfam" id="PF21082"/>
    </source>
</evidence>
<proteinExistence type="inferred from homology"/>
<feature type="transmembrane region" description="Helical" evidence="7">
    <location>
        <begin position="26"/>
        <end position="44"/>
    </location>
</feature>
<dbReference type="PANTHER" id="PTHR30460">
    <property type="entry name" value="MODERATE CONDUCTANCE MECHANOSENSITIVE CHANNEL YBIO"/>
    <property type="match status" value="1"/>
</dbReference>
<accession>A0AAU7DYN9</accession>
<dbReference type="InterPro" id="IPR049142">
    <property type="entry name" value="MS_channel_1st"/>
</dbReference>
<dbReference type="SUPFAM" id="SSF82861">
    <property type="entry name" value="Mechanosensitive channel protein MscS (YggB), transmembrane region"/>
    <property type="match status" value="1"/>
</dbReference>
<evidence type="ECO:0000259" key="10">
    <source>
        <dbReference type="Pfam" id="PF21088"/>
    </source>
</evidence>
<keyword evidence="4 7" id="KW-0812">Transmembrane</keyword>
<dbReference type="PANTHER" id="PTHR30460:SF0">
    <property type="entry name" value="MODERATE CONDUCTANCE MECHANOSENSITIVE CHANNEL YBIO"/>
    <property type="match status" value="1"/>
</dbReference>
<evidence type="ECO:0000256" key="2">
    <source>
        <dbReference type="ARBA" id="ARBA00008017"/>
    </source>
</evidence>
<gene>
    <name evidence="11" type="ORF">V5R04_04010</name>
</gene>
<evidence type="ECO:0000259" key="8">
    <source>
        <dbReference type="Pfam" id="PF00924"/>
    </source>
</evidence>
<dbReference type="Pfam" id="PF21082">
    <property type="entry name" value="MS_channel_3rd"/>
    <property type="match status" value="1"/>
</dbReference>
<evidence type="ECO:0000256" key="7">
    <source>
        <dbReference type="SAM" id="Phobius"/>
    </source>
</evidence>
<dbReference type="InterPro" id="IPR011014">
    <property type="entry name" value="MscS_channel_TM-2"/>
</dbReference>
<feature type="domain" description="Mechanosensitive ion channel transmembrane helices 2/3" evidence="10">
    <location>
        <begin position="112"/>
        <end position="151"/>
    </location>
</feature>
<dbReference type="EMBL" id="CP146203">
    <property type="protein sequence ID" value="XBH22395.1"/>
    <property type="molecule type" value="Genomic_DNA"/>
</dbReference>
<evidence type="ECO:0000256" key="3">
    <source>
        <dbReference type="ARBA" id="ARBA00022475"/>
    </source>
</evidence>